<dbReference type="EMBL" id="AFRT01001360">
    <property type="protein sequence ID" value="ELU40680.1"/>
    <property type="molecule type" value="Genomic_DNA"/>
</dbReference>
<protein>
    <submittedName>
        <fullName evidence="1">Uncharacterized protein</fullName>
    </submittedName>
</protein>
<keyword evidence="2" id="KW-1185">Reference proteome</keyword>
<reference evidence="1 2" key="1">
    <citation type="journal article" date="2013" name="Nat. Commun.">
        <title>The evolution and pathogenic mechanisms of the rice sheath blight pathogen.</title>
        <authorList>
            <person name="Zheng A."/>
            <person name="Lin R."/>
            <person name="Xu L."/>
            <person name="Qin P."/>
            <person name="Tang C."/>
            <person name="Ai P."/>
            <person name="Zhang D."/>
            <person name="Liu Y."/>
            <person name="Sun Z."/>
            <person name="Feng H."/>
            <person name="Wang Y."/>
            <person name="Chen Y."/>
            <person name="Liang X."/>
            <person name="Fu R."/>
            <person name="Li Q."/>
            <person name="Zhang J."/>
            <person name="Yu X."/>
            <person name="Xie Z."/>
            <person name="Ding L."/>
            <person name="Guan P."/>
            <person name="Tang J."/>
            <person name="Liang Y."/>
            <person name="Wang S."/>
            <person name="Deng Q."/>
            <person name="Li S."/>
            <person name="Zhu J."/>
            <person name="Wang L."/>
            <person name="Liu H."/>
            <person name="Li P."/>
        </authorList>
    </citation>
    <scope>NUCLEOTIDE SEQUENCE [LARGE SCALE GENOMIC DNA]</scope>
    <source>
        <strain evidence="2">AG-1 IA</strain>
    </source>
</reference>
<proteinExistence type="predicted"/>
<gene>
    <name evidence="1" type="ORF">AG1IA_05296</name>
</gene>
<dbReference type="HOGENOM" id="CLU_2943413_0_0_1"/>
<comment type="caution">
    <text evidence="1">The sequence shown here is derived from an EMBL/GenBank/DDBJ whole genome shotgun (WGS) entry which is preliminary data.</text>
</comment>
<name>L8WRQ8_THACA</name>
<evidence type="ECO:0000313" key="2">
    <source>
        <dbReference type="Proteomes" id="UP000011668"/>
    </source>
</evidence>
<sequence>MEHYTRASSERSAYARTRILIRPSSPFLNELELNSRILVPCSRPRFPVLVQRDAPVSMVR</sequence>
<dbReference type="Proteomes" id="UP000011668">
    <property type="component" value="Unassembled WGS sequence"/>
</dbReference>
<evidence type="ECO:0000313" key="1">
    <source>
        <dbReference type="EMBL" id="ELU40680.1"/>
    </source>
</evidence>
<organism evidence="1 2">
    <name type="scientific">Thanatephorus cucumeris (strain AG1-IA)</name>
    <name type="common">Rice sheath blight fungus</name>
    <name type="synonym">Rhizoctonia solani</name>
    <dbReference type="NCBI Taxonomy" id="983506"/>
    <lineage>
        <taxon>Eukaryota</taxon>
        <taxon>Fungi</taxon>
        <taxon>Dikarya</taxon>
        <taxon>Basidiomycota</taxon>
        <taxon>Agaricomycotina</taxon>
        <taxon>Agaricomycetes</taxon>
        <taxon>Cantharellales</taxon>
        <taxon>Ceratobasidiaceae</taxon>
        <taxon>Rhizoctonia</taxon>
        <taxon>Rhizoctonia solani AG-1</taxon>
    </lineage>
</organism>
<dbReference type="AlphaFoldDB" id="L8WRQ8"/>
<accession>L8WRQ8</accession>